<feature type="transmembrane region" description="Helical" evidence="1">
    <location>
        <begin position="48"/>
        <end position="66"/>
    </location>
</feature>
<dbReference type="KEGG" id="bpip:BPP43_11765"/>
<keyword evidence="3" id="KW-1185">Reference proteome</keyword>
<keyword evidence="1" id="KW-1133">Transmembrane helix</keyword>
<evidence type="ECO:0000313" key="2">
    <source>
        <dbReference type="EMBL" id="AGA67497.1"/>
    </source>
</evidence>
<protein>
    <submittedName>
        <fullName evidence="2">Uncharacterized protein</fullName>
    </submittedName>
</protein>
<dbReference type="EMBL" id="CP002873">
    <property type="protein sequence ID" value="AGA67497.1"/>
    <property type="molecule type" value="Genomic_DNA"/>
</dbReference>
<accession>A0A3B6W550</accession>
<keyword evidence="1" id="KW-0812">Transmembrane</keyword>
<gene>
    <name evidence="2" type="ORF">BPP43_11765</name>
</gene>
<dbReference type="AlphaFoldDB" id="A0A3B6W550"/>
<sequence>MSFHLYPAKYAIMHAINVPIVSKNSIGTPYFIVNIKTVMSIKIRGNSFQKVGIFFILLFIFIDPFII</sequence>
<organism evidence="2 3">
    <name type="scientific">Brachyspira pilosicoli P43/6/78</name>
    <dbReference type="NCBI Taxonomy" id="1042417"/>
    <lineage>
        <taxon>Bacteria</taxon>
        <taxon>Pseudomonadati</taxon>
        <taxon>Spirochaetota</taxon>
        <taxon>Spirochaetia</taxon>
        <taxon>Brachyspirales</taxon>
        <taxon>Brachyspiraceae</taxon>
        <taxon>Brachyspira</taxon>
    </lineage>
</organism>
<name>A0A3B6W550_BRAPL</name>
<keyword evidence="1" id="KW-0472">Membrane</keyword>
<dbReference type="Proteomes" id="UP000010793">
    <property type="component" value="Chromosome"/>
</dbReference>
<evidence type="ECO:0000313" key="3">
    <source>
        <dbReference type="Proteomes" id="UP000010793"/>
    </source>
</evidence>
<proteinExistence type="predicted"/>
<reference evidence="2 3" key="1">
    <citation type="journal article" date="2013" name="Genome Announc.">
        <title>Complete Genome Sequence of the Porcine Strain Brachyspira pilosicoli P43/6/78(T.).</title>
        <authorList>
            <person name="Lin C."/>
            <person name="den Bakker H.C."/>
            <person name="Suzuki H."/>
            <person name="Lefebure T."/>
            <person name="Ponnala L."/>
            <person name="Sun Q."/>
            <person name="Stanhope M.J."/>
            <person name="Wiedmann M."/>
            <person name="Duhamel G.E."/>
        </authorList>
    </citation>
    <scope>NUCLEOTIDE SEQUENCE [LARGE SCALE GENOMIC DNA]</scope>
    <source>
        <strain evidence="2 3">P43/6/78</strain>
    </source>
</reference>
<evidence type="ECO:0000256" key="1">
    <source>
        <dbReference type="SAM" id="Phobius"/>
    </source>
</evidence>